<dbReference type="GO" id="GO:0000056">
    <property type="term" value="P:ribosomal small subunit export from nucleus"/>
    <property type="evidence" value="ECO:0007669"/>
    <property type="project" value="TreeGrafter"/>
</dbReference>
<dbReference type="GeneID" id="101563651"/>
<dbReference type="GO" id="GO:0003682">
    <property type="term" value="F:chromatin binding"/>
    <property type="evidence" value="ECO:0007669"/>
    <property type="project" value="TreeGrafter"/>
</dbReference>
<feature type="compositionally biased region" description="Basic and acidic residues" evidence="6">
    <location>
        <begin position="180"/>
        <end position="198"/>
    </location>
</feature>
<gene>
    <name evidence="9" type="primary">LOC101563651</name>
</gene>
<feature type="region of interest" description="Disordered" evidence="6">
    <location>
        <begin position="128"/>
        <end position="214"/>
    </location>
</feature>
<feature type="domain" description="Nucleoplasmin core" evidence="7">
    <location>
        <begin position="12"/>
        <end position="109"/>
    </location>
</feature>
<evidence type="ECO:0000256" key="5">
    <source>
        <dbReference type="ARBA" id="ARBA00023242"/>
    </source>
</evidence>
<dbReference type="GO" id="GO:0006338">
    <property type="term" value="P:chromatin remodeling"/>
    <property type="evidence" value="ECO:0007669"/>
    <property type="project" value="TreeGrafter"/>
</dbReference>
<dbReference type="GO" id="GO:0042393">
    <property type="term" value="F:histone binding"/>
    <property type="evidence" value="ECO:0007669"/>
    <property type="project" value="TreeGrafter"/>
</dbReference>
<dbReference type="GO" id="GO:0003723">
    <property type="term" value="F:RNA binding"/>
    <property type="evidence" value="ECO:0007669"/>
    <property type="project" value="TreeGrafter"/>
</dbReference>
<dbReference type="Pfam" id="PF03066">
    <property type="entry name" value="Nucleoplasmin"/>
    <property type="match status" value="1"/>
</dbReference>
<organism evidence="8 9">
    <name type="scientific">Octodon degus</name>
    <name type="common">Degu</name>
    <name type="synonym">Sciurus degus</name>
    <dbReference type="NCBI Taxonomy" id="10160"/>
    <lineage>
        <taxon>Eukaryota</taxon>
        <taxon>Metazoa</taxon>
        <taxon>Chordata</taxon>
        <taxon>Craniata</taxon>
        <taxon>Vertebrata</taxon>
        <taxon>Euteleostomi</taxon>
        <taxon>Mammalia</taxon>
        <taxon>Eutheria</taxon>
        <taxon>Euarchontoglires</taxon>
        <taxon>Glires</taxon>
        <taxon>Rodentia</taxon>
        <taxon>Hystricomorpha</taxon>
        <taxon>Octodontidae</taxon>
        <taxon>Octodon</taxon>
    </lineage>
</organism>
<dbReference type="PANTHER" id="PTHR22747">
    <property type="entry name" value="NUCLEOPLASMIN"/>
    <property type="match status" value="1"/>
</dbReference>
<reference evidence="9" key="1">
    <citation type="submission" date="2025-08" db="UniProtKB">
        <authorList>
            <consortium name="RefSeq"/>
        </authorList>
    </citation>
    <scope>IDENTIFICATION</scope>
</reference>
<sequence length="214" mass="23604">MDMSPLRPQNHLYGCELKANKDYHSKVDNNENEHQLSLRIVSSGAGAKDELYTAEAEAMNYEGSSIEVTLATMSVQPKVSLGGFEITPPIVLRLKCGSGPTHISGQHLVAVEEDAELKEEEEEDIKLLSISGKRPAPGGDSKVPQKQVELTADEDDEDNEDEDDDDDNDDDDDFDEETEEKAPVKKGQESFKKQEKTPKTPKGPSSVENINTKM</sequence>
<evidence type="ECO:0000256" key="3">
    <source>
        <dbReference type="ARBA" id="ARBA00020749"/>
    </source>
</evidence>
<dbReference type="Gene3D" id="2.60.120.340">
    <property type="entry name" value="Nucleoplasmin core domain"/>
    <property type="match status" value="1"/>
</dbReference>
<dbReference type="GO" id="GO:0005737">
    <property type="term" value="C:cytoplasm"/>
    <property type="evidence" value="ECO:0007669"/>
    <property type="project" value="TreeGrafter"/>
</dbReference>
<name>A0A6P6ELW8_OCTDE</name>
<dbReference type="SUPFAM" id="SSF69203">
    <property type="entry name" value="Nucleoplasmin-like core domain"/>
    <property type="match status" value="1"/>
</dbReference>
<feature type="compositionally biased region" description="Acidic residues" evidence="6">
    <location>
        <begin position="151"/>
        <end position="179"/>
    </location>
</feature>
<evidence type="ECO:0000256" key="4">
    <source>
        <dbReference type="ARBA" id="ARBA00023186"/>
    </source>
</evidence>
<dbReference type="AlphaFoldDB" id="A0A6P6ELW8"/>
<dbReference type="RefSeq" id="XP_023573063.1">
    <property type="nucleotide sequence ID" value="XM_023717295.1"/>
</dbReference>
<dbReference type="PANTHER" id="PTHR22747:SF28">
    <property type="entry name" value="NUCLEOPHOSMIN"/>
    <property type="match status" value="1"/>
</dbReference>
<dbReference type="GO" id="GO:0005730">
    <property type="term" value="C:nucleolus"/>
    <property type="evidence" value="ECO:0007669"/>
    <property type="project" value="TreeGrafter"/>
</dbReference>
<dbReference type="GO" id="GO:0042273">
    <property type="term" value="P:ribosomal large subunit biogenesis"/>
    <property type="evidence" value="ECO:0007669"/>
    <property type="project" value="TreeGrafter"/>
</dbReference>
<accession>A0A6P6ELW8</accession>
<proteinExistence type="inferred from homology"/>
<evidence type="ECO:0000256" key="6">
    <source>
        <dbReference type="SAM" id="MobiDB-lite"/>
    </source>
</evidence>
<keyword evidence="8" id="KW-1185">Reference proteome</keyword>
<dbReference type="GO" id="GO:0010824">
    <property type="term" value="P:regulation of centrosome duplication"/>
    <property type="evidence" value="ECO:0007669"/>
    <property type="project" value="TreeGrafter"/>
</dbReference>
<dbReference type="InterPro" id="IPR024057">
    <property type="entry name" value="Nucleoplasmin_core_dom"/>
</dbReference>
<dbReference type="InParanoid" id="A0A6P6ELW8"/>
<dbReference type="InterPro" id="IPR036824">
    <property type="entry name" value="Nucleoplasmin_core_dom_sf"/>
</dbReference>
<evidence type="ECO:0000256" key="2">
    <source>
        <dbReference type="ARBA" id="ARBA00010744"/>
    </source>
</evidence>
<protein>
    <recommendedName>
        <fullName evidence="3">Nucleophosmin</fullName>
    </recommendedName>
</protein>
<keyword evidence="5" id="KW-0539">Nucleus</keyword>
<dbReference type="GO" id="GO:0005813">
    <property type="term" value="C:centrosome"/>
    <property type="evidence" value="ECO:0007669"/>
    <property type="project" value="TreeGrafter"/>
</dbReference>
<evidence type="ECO:0000313" key="9">
    <source>
        <dbReference type="RefSeq" id="XP_023573063.1"/>
    </source>
</evidence>
<dbReference type="InterPro" id="IPR004301">
    <property type="entry name" value="Nucleoplasmin"/>
</dbReference>
<comment type="similarity">
    <text evidence="2">Belongs to the nucleoplasmin family.</text>
</comment>
<comment type="subcellular location">
    <subcellularLocation>
        <location evidence="1">Nucleus</location>
        <location evidence="1">Nucleoplasm</location>
    </subcellularLocation>
</comment>
<dbReference type="GO" id="GO:0000055">
    <property type="term" value="P:ribosomal large subunit export from nucleus"/>
    <property type="evidence" value="ECO:0007669"/>
    <property type="project" value="TreeGrafter"/>
</dbReference>
<dbReference type="GO" id="GO:1990904">
    <property type="term" value="C:ribonucleoprotein complex"/>
    <property type="evidence" value="ECO:0007669"/>
    <property type="project" value="TreeGrafter"/>
</dbReference>
<dbReference type="GO" id="GO:0005654">
    <property type="term" value="C:nucleoplasm"/>
    <property type="evidence" value="ECO:0007669"/>
    <property type="project" value="UniProtKB-SubCell"/>
</dbReference>
<dbReference type="FunFam" id="2.60.120.340:FF:000001">
    <property type="entry name" value="Nucleophosmin 1"/>
    <property type="match status" value="1"/>
</dbReference>
<dbReference type="GO" id="GO:0042274">
    <property type="term" value="P:ribosomal small subunit biogenesis"/>
    <property type="evidence" value="ECO:0007669"/>
    <property type="project" value="TreeGrafter"/>
</dbReference>
<dbReference type="Proteomes" id="UP000515203">
    <property type="component" value="Unplaced"/>
</dbReference>
<dbReference type="GO" id="GO:0045944">
    <property type="term" value="P:positive regulation of transcription by RNA polymerase II"/>
    <property type="evidence" value="ECO:0007669"/>
    <property type="project" value="TreeGrafter"/>
</dbReference>
<evidence type="ECO:0000256" key="1">
    <source>
        <dbReference type="ARBA" id="ARBA00004642"/>
    </source>
</evidence>
<evidence type="ECO:0000259" key="7">
    <source>
        <dbReference type="Pfam" id="PF03066"/>
    </source>
</evidence>
<evidence type="ECO:0000313" key="8">
    <source>
        <dbReference type="Proteomes" id="UP000515203"/>
    </source>
</evidence>
<keyword evidence="4" id="KW-0143">Chaperone</keyword>
<dbReference type="OrthoDB" id="9627121at2759"/>